<proteinExistence type="predicted"/>
<dbReference type="Proteomes" id="UP000076830">
    <property type="component" value="Chromosome"/>
</dbReference>
<organism evidence="1 2">
    <name type="scientific">Dokdonella koreensis DS-123</name>
    <dbReference type="NCBI Taxonomy" id="1300342"/>
    <lineage>
        <taxon>Bacteria</taxon>
        <taxon>Pseudomonadati</taxon>
        <taxon>Pseudomonadota</taxon>
        <taxon>Gammaproteobacteria</taxon>
        <taxon>Lysobacterales</taxon>
        <taxon>Rhodanobacteraceae</taxon>
        <taxon>Dokdonella</taxon>
    </lineage>
</organism>
<reference evidence="1 2" key="1">
    <citation type="submission" date="2016-04" db="EMBL/GenBank/DDBJ databases">
        <title>Complete genome sequence of Dokdonella koreensis DS-123T.</title>
        <authorList>
            <person name="Kim J.F."/>
            <person name="Lee H."/>
            <person name="Kwak M.-J."/>
        </authorList>
    </citation>
    <scope>NUCLEOTIDE SEQUENCE [LARGE SCALE GENOMIC DNA]</scope>
    <source>
        <strain evidence="1 2">DS-123</strain>
    </source>
</reference>
<dbReference type="Gene3D" id="2.130.10.10">
    <property type="entry name" value="YVTN repeat-like/Quinoprotein amine dehydrogenase"/>
    <property type="match status" value="1"/>
</dbReference>
<evidence type="ECO:0000313" key="2">
    <source>
        <dbReference type="Proteomes" id="UP000076830"/>
    </source>
</evidence>
<dbReference type="EMBL" id="CP015249">
    <property type="protein sequence ID" value="ANB17263.1"/>
    <property type="molecule type" value="Genomic_DNA"/>
</dbReference>
<keyword evidence="2" id="KW-1185">Reference proteome</keyword>
<dbReference type="KEGG" id="dko:I596_1233"/>
<evidence type="ECO:0008006" key="3">
    <source>
        <dbReference type="Google" id="ProtNLM"/>
    </source>
</evidence>
<dbReference type="InterPro" id="IPR015943">
    <property type="entry name" value="WD40/YVTN_repeat-like_dom_sf"/>
</dbReference>
<dbReference type="InterPro" id="IPR028994">
    <property type="entry name" value="Integrin_alpha_N"/>
</dbReference>
<evidence type="ECO:0000313" key="1">
    <source>
        <dbReference type="EMBL" id="ANB17263.1"/>
    </source>
</evidence>
<name>A0A160DUB1_9GAMM</name>
<sequence length="378" mass="39591">MWSFGFRALVEADIDGNRAPEVAALSKEHTMVAVASGREGSKLASFVAASDSRTATLLDDVDGDGRVDLAVVGPNVAGFDAQTGLPAWVIPDTSSGEPIGSVRAIAAIDRAEEGYSDLLLGGEFGWHARLTVVDGRSKAIKQQIDGSVLGMRAVAEMVVADIDGDGIEDYLVAAQPVILMVQGLKVAAFSGRDGTALWMADVGGMSVQDLLWLDDLQAPSGRSIVVVSGDGLRAFDGASGSALWTLSRPTHGAVLVPNGEKGSEIAVFFYDTIDFLDSATHVSLRQYTLPSFLRAVRPLDAGLDALLIGTEQGLLLLDGLTGSILGESRYLGPALAHAASLSARRLSDQVWLIAAATGNGVYRYRLALTGTVFANGFE</sequence>
<dbReference type="AlphaFoldDB" id="A0A160DUB1"/>
<protein>
    <recommendedName>
        <fullName evidence="3">FG-GAP repeat protein</fullName>
    </recommendedName>
</protein>
<gene>
    <name evidence="1" type="ORF">I596_1233</name>
</gene>
<dbReference type="SUPFAM" id="SSF69318">
    <property type="entry name" value="Integrin alpha N-terminal domain"/>
    <property type="match status" value="1"/>
</dbReference>
<accession>A0A160DUB1</accession>